<dbReference type="EMBL" id="QLTK01000032">
    <property type="protein sequence ID" value="RAS20931.1"/>
    <property type="molecule type" value="Genomic_DNA"/>
</dbReference>
<dbReference type="Proteomes" id="UP000248918">
    <property type="component" value="Unassembled WGS sequence"/>
</dbReference>
<evidence type="ECO:0000259" key="2">
    <source>
        <dbReference type="Pfam" id="PF00857"/>
    </source>
</evidence>
<dbReference type="GO" id="GO:0016787">
    <property type="term" value="F:hydrolase activity"/>
    <property type="evidence" value="ECO:0007669"/>
    <property type="project" value="UniProtKB-KW"/>
</dbReference>
<dbReference type="SUPFAM" id="SSF52499">
    <property type="entry name" value="Isochorismatase-like hydrolases"/>
    <property type="match status" value="1"/>
</dbReference>
<feature type="domain" description="Isochorismatase-like" evidence="2">
    <location>
        <begin position="102"/>
        <end position="271"/>
    </location>
</feature>
<reference evidence="3 4" key="1">
    <citation type="submission" date="2018-06" db="EMBL/GenBank/DDBJ databases">
        <title>Genomic Encyclopedia of Type Strains, Phase III (KMG-III): the genomes of soil and plant-associated and newly described type strains.</title>
        <authorList>
            <person name="Whitman W."/>
        </authorList>
    </citation>
    <scope>NUCLEOTIDE SEQUENCE [LARGE SCALE GENOMIC DNA]</scope>
    <source>
        <strain evidence="3 4">LMG 23644</strain>
    </source>
</reference>
<name>A0A329BI64_9BURK</name>
<dbReference type="InterPro" id="IPR036380">
    <property type="entry name" value="Isochorismatase-like_sf"/>
</dbReference>
<evidence type="ECO:0000313" key="4">
    <source>
        <dbReference type="Proteomes" id="UP000248918"/>
    </source>
</evidence>
<protein>
    <submittedName>
        <fullName evidence="3">Nicotinamidase-related amidase</fullName>
    </submittedName>
</protein>
<sequence length="280" mass="30938">MVHLATRLSFVPTSSRNLICLWLPATDLPGTEGEALASSLTRYCNVGRDIEHRRKRAGDRHGARPAAAGRLHHQIRRQSGTVAHLSRLESRMPSVLPSPGAVLLLIDLQQAIDHPSWGVRNNPDAERQIRRLVARWRSEGWPVWHVRHDSPNAESHYRPGQPGHEFKPEFAPMNGEPVIPKQTNSAFIGTDLEERLHNGNLDTLVVVGVITNNSVEATVRMTGNLGFQTYLVADGCFTFARADWNGTPRSADDIHAISLANLDSEYCTVTTADLLLDASS</sequence>
<dbReference type="PANTHER" id="PTHR43540:SF1">
    <property type="entry name" value="ISOCHORISMATASE HYDROLASE"/>
    <property type="match status" value="1"/>
</dbReference>
<proteinExistence type="predicted"/>
<evidence type="ECO:0000313" key="3">
    <source>
        <dbReference type="EMBL" id="RAS20931.1"/>
    </source>
</evidence>
<dbReference type="CDD" id="cd01014">
    <property type="entry name" value="nicotinamidase_related"/>
    <property type="match status" value="1"/>
</dbReference>
<dbReference type="PANTHER" id="PTHR43540">
    <property type="entry name" value="PEROXYUREIDOACRYLATE/UREIDOACRYLATE AMIDOHYDROLASE-RELATED"/>
    <property type="match status" value="1"/>
</dbReference>
<evidence type="ECO:0000256" key="1">
    <source>
        <dbReference type="ARBA" id="ARBA00022801"/>
    </source>
</evidence>
<organism evidence="3 4">
    <name type="scientific">Paraburkholderia bryophila</name>
    <dbReference type="NCBI Taxonomy" id="420952"/>
    <lineage>
        <taxon>Bacteria</taxon>
        <taxon>Pseudomonadati</taxon>
        <taxon>Pseudomonadota</taxon>
        <taxon>Betaproteobacteria</taxon>
        <taxon>Burkholderiales</taxon>
        <taxon>Burkholderiaceae</taxon>
        <taxon>Paraburkholderia</taxon>
    </lineage>
</organism>
<gene>
    <name evidence="3" type="ORF">BX591_1326</name>
</gene>
<dbReference type="InterPro" id="IPR050272">
    <property type="entry name" value="Isochorismatase-like_hydrls"/>
</dbReference>
<dbReference type="Gene3D" id="3.40.50.850">
    <property type="entry name" value="Isochorismatase-like"/>
    <property type="match status" value="1"/>
</dbReference>
<dbReference type="Pfam" id="PF00857">
    <property type="entry name" value="Isochorismatase"/>
    <property type="match status" value="1"/>
</dbReference>
<accession>A0A329BI64</accession>
<comment type="caution">
    <text evidence="3">The sequence shown here is derived from an EMBL/GenBank/DDBJ whole genome shotgun (WGS) entry which is preliminary data.</text>
</comment>
<keyword evidence="1" id="KW-0378">Hydrolase</keyword>
<dbReference type="InterPro" id="IPR000868">
    <property type="entry name" value="Isochorismatase-like_dom"/>
</dbReference>
<dbReference type="AlphaFoldDB" id="A0A329BI64"/>